<evidence type="ECO:0000313" key="2">
    <source>
        <dbReference type="Proteomes" id="UP000054632"/>
    </source>
</evidence>
<sequence>MPHPPPPQIQRDEQQRQPWSSSVYCKNCIVHVAVGYCSARNNSQLSKHTPTCADLNADIGHNVITGSSGSKQFGTIACNLKSVCGAISIFTLFPNIQPKPHRLNVCNCGGEQ</sequence>
<protein>
    <submittedName>
        <fullName evidence="1">Uncharacterized protein</fullName>
    </submittedName>
</protein>
<gene>
    <name evidence="1" type="ORF">T4A_11403</name>
</gene>
<name>A0A0V1ECD5_TRIPS</name>
<reference evidence="1 2" key="1">
    <citation type="submission" date="2015-01" db="EMBL/GenBank/DDBJ databases">
        <title>Evolution of Trichinella species and genotypes.</title>
        <authorList>
            <person name="Korhonen P.K."/>
            <person name="Edoardo P."/>
            <person name="Giuseppe L.R."/>
            <person name="Gasser R.B."/>
        </authorList>
    </citation>
    <scope>NUCLEOTIDE SEQUENCE [LARGE SCALE GENOMIC DNA]</scope>
    <source>
        <strain evidence="1">ISS13</strain>
    </source>
</reference>
<proteinExistence type="predicted"/>
<accession>A0A0V1ECD5</accession>
<dbReference type="AlphaFoldDB" id="A0A0V1ECD5"/>
<comment type="caution">
    <text evidence="1">The sequence shown here is derived from an EMBL/GenBank/DDBJ whole genome shotgun (WGS) entry which is preliminary data.</text>
</comment>
<dbReference type="EMBL" id="JYDR01000057">
    <property type="protein sequence ID" value="KRY71493.1"/>
    <property type="molecule type" value="Genomic_DNA"/>
</dbReference>
<evidence type="ECO:0000313" key="1">
    <source>
        <dbReference type="EMBL" id="KRY71493.1"/>
    </source>
</evidence>
<organism evidence="1 2">
    <name type="scientific">Trichinella pseudospiralis</name>
    <name type="common">Parasitic roundworm</name>
    <dbReference type="NCBI Taxonomy" id="6337"/>
    <lineage>
        <taxon>Eukaryota</taxon>
        <taxon>Metazoa</taxon>
        <taxon>Ecdysozoa</taxon>
        <taxon>Nematoda</taxon>
        <taxon>Enoplea</taxon>
        <taxon>Dorylaimia</taxon>
        <taxon>Trichinellida</taxon>
        <taxon>Trichinellidae</taxon>
        <taxon>Trichinella</taxon>
    </lineage>
</organism>
<dbReference type="Proteomes" id="UP000054632">
    <property type="component" value="Unassembled WGS sequence"/>
</dbReference>